<evidence type="ECO:0000256" key="1">
    <source>
        <dbReference type="ARBA" id="ARBA00004123"/>
    </source>
</evidence>
<dbReference type="GO" id="GO:0006357">
    <property type="term" value="P:regulation of transcription by RNA polymerase II"/>
    <property type="evidence" value="ECO:0007669"/>
    <property type="project" value="InterPro"/>
</dbReference>
<name>A0A4P9ZFA2_9ASCO</name>
<dbReference type="OrthoDB" id="4092914at2759"/>
<dbReference type="GO" id="GO:0003712">
    <property type="term" value="F:transcription coregulator activity"/>
    <property type="evidence" value="ECO:0007669"/>
    <property type="project" value="InterPro"/>
</dbReference>
<evidence type="ECO:0000313" key="9">
    <source>
        <dbReference type="Proteomes" id="UP000268321"/>
    </source>
</evidence>
<evidence type="ECO:0000256" key="7">
    <source>
        <dbReference type="RuleBase" id="RU364145"/>
    </source>
</evidence>
<protein>
    <recommendedName>
        <fullName evidence="7">Mediator of RNA polymerase II transcription subunit 9</fullName>
    </recommendedName>
    <alternativeName>
        <fullName evidence="7">Mediator complex subunit 9</fullName>
    </alternativeName>
</protein>
<accession>A0A4P9ZFA2</accession>
<keyword evidence="6 7" id="KW-0539">Nucleus</keyword>
<evidence type="ECO:0000256" key="6">
    <source>
        <dbReference type="ARBA" id="ARBA00023242"/>
    </source>
</evidence>
<dbReference type="AlphaFoldDB" id="A0A4P9ZFA2"/>
<evidence type="ECO:0000256" key="4">
    <source>
        <dbReference type="ARBA" id="ARBA00023159"/>
    </source>
</evidence>
<comment type="subcellular location">
    <subcellularLocation>
        <location evidence="1 7">Nucleus</location>
    </subcellularLocation>
</comment>
<keyword evidence="3 7" id="KW-0805">Transcription regulation</keyword>
<evidence type="ECO:0000256" key="5">
    <source>
        <dbReference type="ARBA" id="ARBA00023163"/>
    </source>
</evidence>
<dbReference type="GO" id="GO:0016592">
    <property type="term" value="C:mediator complex"/>
    <property type="evidence" value="ECO:0007669"/>
    <property type="project" value="InterPro"/>
</dbReference>
<proteinExistence type="inferred from homology"/>
<reference evidence="9" key="1">
    <citation type="journal article" date="2018" name="Nat. Microbiol.">
        <title>Leveraging single-cell genomics to expand the fungal tree of life.</title>
        <authorList>
            <person name="Ahrendt S.R."/>
            <person name="Quandt C.A."/>
            <person name="Ciobanu D."/>
            <person name="Clum A."/>
            <person name="Salamov A."/>
            <person name="Andreopoulos B."/>
            <person name="Cheng J.F."/>
            <person name="Woyke T."/>
            <person name="Pelin A."/>
            <person name="Henrissat B."/>
            <person name="Reynolds N.K."/>
            <person name="Benny G.L."/>
            <person name="Smith M.E."/>
            <person name="James T.Y."/>
            <person name="Grigoriev I.V."/>
        </authorList>
    </citation>
    <scope>NUCLEOTIDE SEQUENCE [LARGE SCALE GENOMIC DNA]</scope>
    <source>
        <strain evidence="9">Baker2002</strain>
    </source>
</reference>
<keyword evidence="4 7" id="KW-0010">Activator</keyword>
<dbReference type="EMBL" id="ML004438">
    <property type="protein sequence ID" value="RKP31707.1"/>
    <property type="molecule type" value="Genomic_DNA"/>
</dbReference>
<organism evidence="8 9">
    <name type="scientific">Metschnikowia bicuspidata</name>
    <dbReference type="NCBI Taxonomy" id="27322"/>
    <lineage>
        <taxon>Eukaryota</taxon>
        <taxon>Fungi</taxon>
        <taxon>Dikarya</taxon>
        <taxon>Ascomycota</taxon>
        <taxon>Saccharomycotina</taxon>
        <taxon>Pichiomycetes</taxon>
        <taxon>Metschnikowiaceae</taxon>
        <taxon>Metschnikowia</taxon>
    </lineage>
</organism>
<evidence type="ECO:0000256" key="3">
    <source>
        <dbReference type="ARBA" id="ARBA00023015"/>
    </source>
</evidence>
<dbReference type="InterPro" id="IPR011425">
    <property type="entry name" value="Med9"/>
</dbReference>
<keyword evidence="5 7" id="KW-0804">Transcription</keyword>
<keyword evidence="9" id="KW-1185">Reference proteome</keyword>
<comment type="similarity">
    <text evidence="2 7">Belongs to the Mediator complex subunit 9 family.</text>
</comment>
<evidence type="ECO:0000256" key="2">
    <source>
        <dbReference type="ARBA" id="ARBA00008089"/>
    </source>
</evidence>
<sequence length="130" mass="14802">MTDFMRNSALASKTAAVRAPDASIGVDKDELHEDSPLQKIRRTELLPELFGLLLDIDQGKMQAKDFDNNLGTVRLKIVTLILRLQDIEGICDSIKDQELRIQSLRESKRTKTQLIGEFRKQVLLRLNPET</sequence>
<comment type="function">
    <text evidence="7">Component of the Mediator complex, a coactivator involved in the regulated transcription of nearly all RNA polymerase II-dependent genes. Mediator functions as a bridge to convey information from gene-specific regulatory proteins to the basal RNA polymerase II transcription machinery. Mediator is recruited to promoters by direct interactions with regulatory proteins and serves as a scaffold for the assembly of a functional preinitiation complex with RNA polymerase II and the general transcription factors.</text>
</comment>
<dbReference type="Proteomes" id="UP000268321">
    <property type="component" value="Unassembled WGS sequence"/>
</dbReference>
<dbReference type="Pfam" id="PF07544">
    <property type="entry name" value="Med9"/>
    <property type="match status" value="1"/>
</dbReference>
<evidence type="ECO:0000313" key="8">
    <source>
        <dbReference type="EMBL" id="RKP31707.1"/>
    </source>
</evidence>
<gene>
    <name evidence="7" type="primary">MED9</name>
    <name evidence="8" type="ORF">METBISCDRAFT_26354</name>
</gene>
<comment type="subunit">
    <text evidence="7">Component of the Mediator complex.</text>
</comment>